<evidence type="ECO:0000313" key="2">
    <source>
        <dbReference type="Proteomes" id="UP001428341"/>
    </source>
</evidence>
<accession>A0AAP0M0B4</accession>
<dbReference type="EMBL" id="JBCGBO010000006">
    <property type="protein sequence ID" value="KAK9193136.1"/>
    <property type="molecule type" value="Genomic_DNA"/>
</dbReference>
<sequence length="160" mass="16974">MQVVRQLVKDSSSKSDFPALIMACYITESADIGSNGISRLGNNILAGIASSIRTLTSSEMPKQGKQVPVFHGITDFAEVYSFTGSSFNLAPKAITKARRNECHIFLKQAAAIAAGAAAQEQPQPLLSLSLSHGHDNSRLSPSLGTILANSREIAALFSID</sequence>
<keyword evidence="2" id="KW-1185">Reference proteome</keyword>
<protein>
    <submittedName>
        <fullName evidence="1">Uncharacterized protein</fullName>
    </submittedName>
</protein>
<organism evidence="1 2">
    <name type="scientific">Citrus x changshan-huyou</name>
    <dbReference type="NCBI Taxonomy" id="2935761"/>
    <lineage>
        <taxon>Eukaryota</taxon>
        <taxon>Viridiplantae</taxon>
        <taxon>Streptophyta</taxon>
        <taxon>Embryophyta</taxon>
        <taxon>Tracheophyta</taxon>
        <taxon>Spermatophyta</taxon>
        <taxon>Magnoliopsida</taxon>
        <taxon>eudicotyledons</taxon>
        <taxon>Gunneridae</taxon>
        <taxon>Pentapetalae</taxon>
        <taxon>rosids</taxon>
        <taxon>malvids</taxon>
        <taxon>Sapindales</taxon>
        <taxon>Rutaceae</taxon>
        <taxon>Aurantioideae</taxon>
        <taxon>Citrus</taxon>
    </lineage>
</organism>
<evidence type="ECO:0000313" key="1">
    <source>
        <dbReference type="EMBL" id="KAK9193136.1"/>
    </source>
</evidence>
<dbReference type="Proteomes" id="UP001428341">
    <property type="component" value="Unassembled WGS sequence"/>
</dbReference>
<comment type="caution">
    <text evidence="1">The sequence shown here is derived from an EMBL/GenBank/DDBJ whole genome shotgun (WGS) entry which is preliminary data.</text>
</comment>
<name>A0AAP0M0B4_9ROSI</name>
<reference evidence="1 2" key="1">
    <citation type="submission" date="2024-05" db="EMBL/GenBank/DDBJ databases">
        <title>Haplotype-resolved chromosome-level genome assembly of Huyou (Citrus changshanensis).</title>
        <authorList>
            <person name="Miao C."/>
            <person name="Chen W."/>
            <person name="Wu Y."/>
            <person name="Wang L."/>
            <person name="Zhao S."/>
            <person name="Grierson D."/>
            <person name="Xu C."/>
            <person name="Chen K."/>
        </authorList>
    </citation>
    <scope>NUCLEOTIDE SEQUENCE [LARGE SCALE GENOMIC DNA]</scope>
    <source>
        <strain evidence="1">01-14</strain>
        <tissue evidence="1">Leaf</tissue>
    </source>
</reference>
<dbReference type="AlphaFoldDB" id="A0AAP0M0B4"/>
<gene>
    <name evidence="1" type="ORF">WN944_003833</name>
</gene>
<proteinExistence type="predicted"/>